<evidence type="ECO:0000256" key="5">
    <source>
        <dbReference type="ARBA" id="ARBA00022989"/>
    </source>
</evidence>
<organism evidence="10 11">
    <name type="scientific">Adineta ricciae</name>
    <name type="common">Rotifer</name>
    <dbReference type="NCBI Taxonomy" id="249248"/>
    <lineage>
        <taxon>Eukaryota</taxon>
        <taxon>Metazoa</taxon>
        <taxon>Spiralia</taxon>
        <taxon>Gnathifera</taxon>
        <taxon>Rotifera</taxon>
        <taxon>Eurotatoria</taxon>
        <taxon>Bdelloidea</taxon>
        <taxon>Adinetida</taxon>
        <taxon>Adinetidae</taxon>
        <taxon>Adineta</taxon>
    </lineage>
</organism>
<dbReference type="PANTHER" id="PTHR43029:SF10">
    <property type="entry name" value="AMMONIUM TRANSPORTER MEP2"/>
    <property type="match status" value="1"/>
</dbReference>
<dbReference type="Pfam" id="PF00909">
    <property type="entry name" value="Ammonium_transp"/>
    <property type="match status" value="1"/>
</dbReference>
<dbReference type="InterPro" id="IPR018047">
    <property type="entry name" value="Ammonium_transpt_CS"/>
</dbReference>
<evidence type="ECO:0000259" key="9">
    <source>
        <dbReference type="Pfam" id="PF00909"/>
    </source>
</evidence>
<feature type="transmembrane region" description="Helical" evidence="8">
    <location>
        <begin position="121"/>
        <end position="143"/>
    </location>
</feature>
<evidence type="ECO:0000313" key="11">
    <source>
        <dbReference type="Proteomes" id="UP000663852"/>
    </source>
</evidence>
<dbReference type="InterPro" id="IPR029020">
    <property type="entry name" value="Ammonium/urea_transptr"/>
</dbReference>
<evidence type="ECO:0000256" key="7">
    <source>
        <dbReference type="ARBA" id="ARBA00023177"/>
    </source>
</evidence>
<keyword evidence="3 8" id="KW-0813">Transport</keyword>
<evidence type="ECO:0000256" key="4">
    <source>
        <dbReference type="ARBA" id="ARBA00022692"/>
    </source>
</evidence>
<comment type="subcellular location">
    <subcellularLocation>
        <location evidence="8">Cell membrane</location>
        <topology evidence="8">Multi-pass membrane protein</topology>
    </subcellularLocation>
    <subcellularLocation>
        <location evidence="1">Membrane</location>
        <topology evidence="1">Multi-pass membrane protein</topology>
    </subcellularLocation>
</comment>
<feature type="transmembrane region" description="Helical" evidence="8">
    <location>
        <begin position="65"/>
        <end position="87"/>
    </location>
</feature>
<protein>
    <recommendedName>
        <fullName evidence="8">Ammonium transporter</fullName>
    </recommendedName>
</protein>
<feature type="transmembrane region" description="Helical" evidence="8">
    <location>
        <begin position="224"/>
        <end position="241"/>
    </location>
</feature>
<evidence type="ECO:0000256" key="3">
    <source>
        <dbReference type="ARBA" id="ARBA00022448"/>
    </source>
</evidence>
<dbReference type="GO" id="GO:0008519">
    <property type="term" value="F:ammonium channel activity"/>
    <property type="evidence" value="ECO:0007669"/>
    <property type="project" value="InterPro"/>
</dbReference>
<dbReference type="InterPro" id="IPR001905">
    <property type="entry name" value="Ammonium_transpt"/>
</dbReference>
<dbReference type="GO" id="GO:0005886">
    <property type="term" value="C:plasma membrane"/>
    <property type="evidence" value="ECO:0007669"/>
    <property type="project" value="UniProtKB-SubCell"/>
</dbReference>
<proteinExistence type="inferred from homology"/>
<dbReference type="AlphaFoldDB" id="A0A814CXS6"/>
<dbReference type="InterPro" id="IPR024041">
    <property type="entry name" value="NH4_transpt_AmtB-like_dom"/>
</dbReference>
<evidence type="ECO:0000313" key="10">
    <source>
        <dbReference type="EMBL" id="CAF0950601.1"/>
    </source>
</evidence>
<keyword evidence="6 8" id="KW-0472">Membrane</keyword>
<evidence type="ECO:0000256" key="1">
    <source>
        <dbReference type="ARBA" id="ARBA00004141"/>
    </source>
</evidence>
<name>A0A814CXS6_ADIRI</name>
<keyword evidence="5 8" id="KW-1133">Transmembrane helix</keyword>
<gene>
    <name evidence="10" type="ORF">EDS130_LOCUS12317</name>
</gene>
<evidence type="ECO:0000256" key="6">
    <source>
        <dbReference type="ARBA" id="ARBA00023136"/>
    </source>
</evidence>
<feature type="transmembrane region" description="Helical" evidence="8">
    <location>
        <begin position="385"/>
        <end position="409"/>
    </location>
</feature>
<feature type="transmembrane region" description="Helical" evidence="8">
    <location>
        <begin position="285"/>
        <end position="304"/>
    </location>
</feature>
<feature type="domain" description="Ammonium transporter AmtB-like" evidence="9">
    <location>
        <begin position="34"/>
        <end position="436"/>
    </location>
</feature>
<accession>A0A814CXS6</accession>
<keyword evidence="7 8" id="KW-0924">Ammonia transport</keyword>
<feature type="transmembrane region" description="Helical" evidence="8">
    <location>
        <begin position="348"/>
        <end position="365"/>
    </location>
</feature>
<evidence type="ECO:0000256" key="8">
    <source>
        <dbReference type="RuleBase" id="RU362002"/>
    </source>
</evidence>
<dbReference type="Proteomes" id="UP000663852">
    <property type="component" value="Unassembled WGS sequence"/>
</dbReference>
<feature type="transmembrane region" description="Helical" evidence="8">
    <location>
        <begin position="310"/>
        <end position="327"/>
    </location>
</feature>
<feature type="transmembrane region" description="Helical" evidence="8">
    <location>
        <begin position="192"/>
        <end position="208"/>
    </location>
</feature>
<evidence type="ECO:0000256" key="2">
    <source>
        <dbReference type="ARBA" id="ARBA00005887"/>
    </source>
</evidence>
<dbReference type="PROSITE" id="PS01219">
    <property type="entry name" value="AMMONIUM_TRANSP"/>
    <property type="match status" value="1"/>
</dbReference>
<comment type="caution">
    <text evidence="10">The sequence shown here is derived from an EMBL/GenBank/DDBJ whole genome shotgun (WGS) entry which is preliminary data.</text>
</comment>
<dbReference type="NCBIfam" id="TIGR00836">
    <property type="entry name" value="amt"/>
    <property type="match status" value="1"/>
</dbReference>
<comment type="similarity">
    <text evidence="2 8">Belongs to the ammonia transporter channel (TC 1.A.11.2) family.</text>
</comment>
<dbReference type="PANTHER" id="PTHR43029">
    <property type="entry name" value="AMMONIUM TRANSPORTER MEP2"/>
    <property type="match status" value="1"/>
</dbReference>
<dbReference type="Gene3D" id="1.10.3430.10">
    <property type="entry name" value="Ammonium transporter AmtB like domains"/>
    <property type="match status" value="1"/>
</dbReference>
<sequence>MTSVRFHFSVVKNSNSTQKKYTTSMVVDTASLTWILVATAMIWIMLPGIGLFYSGMTKRKSALSLLWLSFMSLSVTSFQWFLFGYSLTFSVSGSRFVGNFANVAMINVLDGPALGSLDVPDIVFCVFELMFAATATTIVTGAVCERGRMWPTIAFVFVWCTLVYNIVAYWTWAPNGWACVLGVLDFAGGTPVHIAAGTSSLVYSLVIGKRQPVTDVEQNRPHNINNIFLGTTLSWFGWFGFNGGSGLKISSRAVLACVVTNLAACVGGFTWCMLDYLLLKPRFKFTLFGFCMGSMAGLVCITPASGFVGAPASLAIGFLGSVCVYFGRKLKVLFKIDDAFDIFAQHGIGGFVGCILTGIFAQKYIPALDQISIAGGWLDGNWIQLAYQLAIASAGFAWSFVITLILLLIMDRIPGLKLRTTEDGEMQGIDYDQFNEYTHDYINFQREIYPIKSSSASSVITIQTVNNQNSAQRRNNEVKLVTIGSTSPVEDVW</sequence>
<dbReference type="OrthoDB" id="534912at2759"/>
<feature type="transmembrane region" description="Helical" evidence="8">
    <location>
        <begin position="150"/>
        <end position="172"/>
    </location>
</feature>
<feature type="transmembrane region" description="Helical" evidence="8">
    <location>
        <begin position="253"/>
        <end position="278"/>
    </location>
</feature>
<dbReference type="SUPFAM" id="SSF111352">
    <property type="entry name" value="Ammonium transporter"/>
    <property type="match status" value="1"/>
</dbReference>
<keyword evidence="4 8" id="KW-0812">Transmembrane</keyword>
<reference evidence="10" key="1">
    <citation type="submission" date="2021-02" db="EMBL/GenBank/DDBJ databases">
        <authorList>
            <person name="Nowell W R."/>
        </authorList>
    </citation>
    <scope>NUCLEOTIDE SEQUENCE</scope>
</reference>
<feature type="transmembrane region" description="Helical" evidence="8">
    <location>
        <begin position="32"/>
        <end position="53"/>
    </location>
</feature>
<dbReference type="EMBL" id="CAJNOJ010000046">
    <property type="protein sequence ID" value="CAF0950601.1"/>
    <property type="molecule type" value="Genomic_DNA"/>
</dbReference>